<sequence length="36" mass="4116">MRQLFLALLLLSSFSFAGEHSHDDKCDDKKKCSSEK</sequence>
<name>A0A6S6SWL5_9BACT</name>
<dbReference type="AlphaFoldDB" id="A0A6S6SWL5"/>
<feature type="chain" id="PRO_5027590475" evidence="1">
    <location>
        <begin position="18"/>
        <end position="36"/>
    </location>
</feature>
<keyword evidence="1" id="KW-0732">Signal</keyword>
<dbReference type="EMBL" id="CACVAP010000053">
    <property type="protein sequence ID" value="CAA6807678.1"/>
    <property type="molecule type" value="Genomic_DNA"/>
</dbReference>
<gene>
    <name evidence="2" type="ORF">HELGO_WM4462</name>
</gene>
<organism evidence="2">
    <name type="scientific">uncultured Sulfurovum sp</name>
    <dbReference type="NCBI Taxonomy" id="269237"/>
    <lineage>
        <taxon>Bacteria</taxon>
        <taxon>Pseudomonadati</taxon>
        <taxon>Campylobacterota</taxon>
        <taxon>Epsilonproteobacteria</taxon>
        <taxon>Campylobacterales</taxon>
        <taxon>Sulfurovaceae</taxon>
        <taxon>Sulfurovum</taxon>
        <taxon>environmental samples</taxon>
    </lineage>
</organism>
<evidence type="ECO:0000256" key="1">
    <source>
        <dbReference type="SAM" id="SignalP"/>
    </source>
</evidence>
<proteinExistence type="predicted"/>
<accession>A0A6S6SWL5</accession>
<reference evidence="2" key="1">
    <citation type="submission" date="2020-01" db="EMBL/GenBank/DDBJ databases">
        <authorList>
            <person name="Meier V. D."/>
            <person name="Meier V D."/>
        </authorList>
    </citation>
    <scope>NUCLEOTIDE SEQUENCE</scope>
    <source>
        <strain evidence="2">HLG_WM_MAG_06</strain>
    </source>
</reference>
<protein>
    <submittedName>
        <fullName evidence="2">Uncharacterized protein</fullName>
    </submittedName>
</protein>
<evidence type="ECO:0000313" key="2">
    <source>
        <dbReference type="EMBL" id="CAA6807678.1"/>
    </source>
</evidence>
<feature type="signal peptide" evidence="1">
    <location>
        <begin position="1"/>
        <end position="17"/>
    </location>
</feature>